<evidence type="ECO:0000313" key="3">
    <source>
        <dbReference type="Proteomes" id="UP000287866"/>
    </source>
</evidence>
<evidence type="ECO:0000313" key="2">
    <source>
        <dbReference type="EMBL" id="NHA66650.1"/>
    </source>
</evidence>
<dbReference type="EMBL" id="SAYU02000001">
    <property type="protein sequence ID" value="NHA66650.1"/>
    <property type="molecule type" value="Genomic_DNA"/>
</dbReference>
<feature type="region of interest" description="Disordered" evidence="1">
    <location>
        <begin position="70"/>
        <end position="89"/>
    </location>
</feature>
<feature type="region of interest" description="Disordered" evidence="1">
    <location>
        <begin position="234"/>
        <end position="266"/>
    </location>
</feature>
<evidence type="ECO:0000256" key="1">
    <source>
        <dbReference type="SAM" id="MobiDB-lite"/>
    </source>
</evidence>
<accession>A0A8T6QZP9</accession>
<sequence>MTGAEEFGGFVAARWPEVEAVALAATLDPAAARETTTAAFATLHAGWAEANESGAPTAAVRRALLAELAPRRRRRSPDPLPAGADPVDPEVRAAVGAPEGGVEQALLDALARETVAVRAAGAAALLWDLPAGGLESLLGPSRDGLLADVGASRGRLLEAHRAGRVAEGLGPADDRLDTDLADVLHRVADVAGPVPDPEALVRLRTRRLRRRHLLVAAAGLASVGAGGTAVLTGRGDGRAAAARPSAPGPSTLAADDPRWSSPRSWPARGALAADPRFASVLTSSLATDATLLYAHDVEGLRVALAATDNLDGGSSPAIILWNGPAGTPAERLSRTDVTPDAMYGRDGTRDVVAVGVPHEEDTLVLVLARPGVGRAEVSGTVDPRPDGTIVRTWTGIELRDGVGTRLVQGPLGVATRLRCDDFDGALPRVFDASEWDPYGPATARRAVLERVAAATGLAPDRVTVSVTRYRLRRGTRGLGSPRATGTLRVVLATLPGSAVVRSTWVETRDRGGVASSYGEGPLVIPAAAADAPAVQMLYGETTEGTTMLVVGPPAAATVQVRGPSGGDRGRPVRVVDGVAVLREPASYPFTLRVRDADGRILYDDEPVQGRDLLDLWDL</sequence>
<feature type="compositionally biased region" description="Low complexity" evidence="1">
    <location>
        <begin position="234"/>
        <end position="250"/>
    </location>
</feature>
<organism evidence="2 3">
    <name type="scientific">Phycicoccus flavus</name>
    <dbReference type="NCBI Taxonomy" id="2502783"/>
    <lineage>
        <taxon>Bacteria</taxon>
        <taxon>Bacillati</taxon>
        <taxon>Actinomycetota</taxon>
        <taxon>Actinomycetes</taxon>
        <taxon>Micrococcales</taxon>
        <taxon>Intrasporangiaceae</taxon>
        <taxon>Phycicoccus</taxon>
    </lineage>
</organism>
<reference evidence="2" key="1">
    <citation type="submission" date="2020-03" db="EMBL/GenBank/DDBJ databases">
        <title>Phycicoccus flavus sp. nov., a novel endophytic actinobacterium isolated from branch of Kandelia candel.</title>
        <authorList>
            <person name="Tuo L."/>
        </authorList>
    </citation>
    <scope>NUCLEOTIDE SEQUENCE</scope>
    <source>
        <strain evidence="2">CMS6Z-2</strain>
    </source>
</reference>
<name>A0A8T6QZP9_9MICO</name>
<keyword evidence="3" id="KW-1185">Reference proteome</keyword>
<protein>
    <submittedName>
        <fullName evidence="2">Uncharacterized protein</fullName>
    </submittedName>
</protein>
<proteinExistence type="predicted"/>
<comment type="caution">
    <text evidence="2">The sequence shown here is derived from an EMBL/GenBank/DDBJ whole genome shotgun (WGS) entry which is preliminary data.</text>
</comment>
<dbReference type="Proteomes" id="UP000287866">
    <property type="component" value="Unassembled WGS sequence"/>
</dbReference>
<dbReference type="AlphaFoldDB" id="A0A8T6QZP9"/>
<dbReference type="RefSeq" id="WP_165566117.1">
    <property type="nucleotide sequence ID" value="NZ_SAYU02000001.1"/>
</dbReference>
<gene>
    <name evidence="2" type="ORF">EPD83_001115</name>
</gene>